<comment type="caution">
    <text evidence="1">The sequence shown here is derived from an EMBL/GenBank/DDBJ whole genome shotgun (WGS) entry which is preliminary data.</text>
</comment>
<gene>
    <name evidence="1" type="ORF">Tci_436578</name>
</gene>
<reference evidence="1" key="1">
    <citation type="journal article" date="2019" name="Sci. Rep.">
        <title>Draft genome of Tanacetum cinerariifolium, the natural source of mosquito coil.</title>
        <authorList>
            <person name="Yamashiro T."/>
            <person name="Shiraishi A."/>
            <person name="Satake H."/>
            <person name="Nakayama K."/>
        </authorList>
    </citation>
    <scope>NUCLEOTIDE SEQUENCE</scope>
</reference>
<dbReference type="AlphaFoldDB" id="A0A699HRF1"/>
<sequence>MNSTLKDTYRELVYPLKDASTWEVPNDLLQVLPPLMLKQPTGIPKNTNRILSKGEMPSQAGCGHTKAETWVKQYIHHVGTFNKGALLDEERARNGRMYQDWDDLVQEEPGLPSHEVVVLQKRLRLSMVSSPFCFSIPRLFPSS</sequence>
<organism evidence="1">
    <name type="scientific">Tanacetum cinerariifolium</name>
    <name type="common">Dalmatian daisy</name>
    <name type="synonym">Chrysanthemum cinerariifolium</name>
    <dbReference type="NCBI Taxonomy" id="118510"/>
    <lineage>
        <taxon>Eukaryota</taxon>
        <taxon>Viridiplantae</taxon>
        <taxon>Streptophyta</taxon>
        <taxon>Embryophyta</taxon>
        <taxon>Tracheophyta</taxon>
        <taxon>Spermatophyta</taxon>
        <taxon>Magnoliopsida</taxon>
        <taxon>eudicotyledons</taxon>
        <taxon>Gunneridae</taxon>
        <taxon>Pentapetalae</taxon>
        <taxon>asterids</taxon>
        <taxon>campanulids</taxon>
        <taxon>Asterales</taxon>
        <taxon>Asteraceae</taxon>
        <taxon>Asteroideae</taxon>
        <taxon>Anthemideae</taxon>
        <taxon>Anthemidinae</taxon>
        <taxon>Tanacetum</taxon>
    </lineage>
</organism>
<evidence type="ECO:0000313" key="1">
    <source>
        <dbReference type="EMBL" id="GEY64604.1"/>
    </source>
</evidence>
<accession>A0A699HRF1</accession>
<name>A0A699HRF1_TANCI</name>
<proteinExistence type="predicted"/>
<dbReference type="EMBL" id="BKCJ010196557">
    <property type="protein sequence ID" value="GEY64604.1"/>
    <property type="molecule type" value="Genomic_DNA"/>
</dbReference>
<protein>
    <submittedName>
        <fullName evidence="1">Uncharacterized protein</fullName>
    </submittedName>
</protein>